<accession>A0ABV5S3R3</accession>
<sequence length="71" mass="7462">MNVGGSTSERVAAMDLELAVELLARMGGAPASILLTRMAPEPVDGLLGNMDETRANELRATARGEADQHRG</sequence>
<comment type="caution">
    <text evidence="1">The sequence shown here is derived from an EMBL/GenBank/DDBJ whole genome shotgun (WGS) entry which is preliminary data.</text>
</comment>
<dbReference type="RefSeq" id="WP_345003295.1">
    <property type="nucleotide sequence ID" value="NZ_BAAAXV010000012.1"/>
</dbReference>
<keyword evidence="2" id="KW-1185">Reference proteome</keyword>
<evidence type="ECO:0000313" key="1">
    <source>
        <dbReference type="EMBL" id="MFB9626225.1"/>
    </source>
</evidence>
<dbReference type="EMBL" id="JBHMBW010000021">
    <property type="protein sequence ID" value="MFB9626225.1"/>
    <property type="molecule type" value="Genomic_DNA"/>
</dbReference>
<proteinExistence type="predicted"/>
<gene>
    <name evidence="1" type="ORF">ACFFSA_24340</name>
</gene>
<reference evidence="1 2" key="1">
    <citation type="submission" date="2024-09" db="EMBL/GenBank/DDBJ databases">
        <authorList>
            <person name="Sun Q."/>
            <person name="Mori K."/>
        </authorList>
    </citation>
    <scope>NUCLEOTIDE SEQUENCE [LARGE SCALE GENOMIC DNA]</scope>
    <source>
        <strain evidence="1 2">JCM 3143</strain>
    </source>
</reference>
<organism evidence="1 2">
    <name type="scientific">Nonomuraea helvata</name>
    <dbReference type="NCBI Taxonomy" id="37484"/>
    <lineage>
        <taxon>Bacteria</taxon>
        <taxon>Bacillati</taxon>
        <taxon>Actinomycetota</taxon>
        <taxon>Actinomycetes</taxon>
        <taxon>Streptosporangiales</taxon>
        <taxon>Streptosporangiaceae</taxon>
        <taxon>Nonomuraea</taxon>
    </lineage>
</organism>
<protein>
    <submittedName>
        <fullName evidence="1">Uncharacterized protein</fullName>
    </submittedName>
</protein>
<name>A0ABV5S3R3_9ACTN</name>
<evidence type="ECO:0000313" key="2">
    <source>
        <dbReference type="Proteomes" id="UP001589532"/>
    </source>
</evidence>
<dbReference type="Proteomes" id="UP001589532">
    <property type="component" value="Unassembled WGS sequence"/>
</dbReference>